<organism evidence="1 2">
    <name type="scientific">Roseateles violae</name>
    <dbReference type="NCBI Taxonomy" id="3058042"/>
    <lineage>
        <taxon>Bacteria</taxon>
        <taxon>Pseudomonadati</taxon>
        <taxon>Pseudomonadota</taxon>
        <taxon>Betaproteobacteria</taxon>
        <taxon>Burkholderiales</taxon>
        <taxon>Sphaerotilaceae</taxon>
        <taxon>Roseateles</taxon>
    </lineage>
</organism>
<dbReference type="InterPro" id="IPR015943">
    <property type="entry name" value="WD40/YVTN_repeat-like_dom_sf"/>
</dbReference>
<name>A0ABT8DL03_9BURK</name>
<evidence type="ECO:0000313" key="2">
    <source>
        <dbReference type="Proteomes" id="UP001228044"/>
    </source>
</evidence>
<keyword evidence="2" id="KW-1185">Reference proteome</keyword>
<dbReference type="PROSITE" id="PS51257">
    <property type="entry name" value="PROKAR_LIPOPROTEIN"/>
    <property type="match status" value="1"/>
</dbReference>
<protein>
    <submittedName>
        <fullName evidence="1">Uncharacterized protein</fullName>
    </submittedName>
</protein>
<proteinExistence type="predicted"/>
<accession>A0ABT8DL03</accession>
<sequence length="497" mass="52423">MATKHAWRRMAVVGFSSLIVALAGCGGGGGGGGGGASSTTSLQVALEPASLEISGTPARPGSGNYFDVKLSNVPGAGYYYRIGHSGNAIETTSYVGDSSPTIAMLYIGFKSAATLKEGSYDDTITIEICADADCRQPARGSPLTARVRYTMKSIHQPEPEVAALTPTLREALPHDVVDAEFSKALNAIVMVSTWPDNALYVYDAATRAERKIALSKAPRGVSVGPDGQRAAVGHDARVSVVDLGAGTVAKLLDLSADTSDLVLDGQGHVHVFAASSGSATVHSIDIASSSVTVNPGSYSRSRALLHPGGSSIYQMDLEISPSDIRNFDISSGSARLSWDSPYHGDYEMCGNFWFGADPGIVYTACGRSFRAPASRREDFSYAGTLALSTNSPNGGYRIESLSESAAKNELALIEYASFSCLVNDPATAPCYSHLNLYDGKTGKRKAIYSLQPLQFAGITYAQRGRFLFHSNGGELLLISQVIGNPDRATAFQISRMP</sequence>
<dbReference type="Proteomes" id="UP001228044">
    <property type="component" value="Unassembled WGS sequence"/>
</dbReference>
<gene>
    <name evidence="1" type="ORF">QWJ38_02250</name>
</gene>
<dbReference type="InterPro" id="IPR011044">
    <property type="entry name" value="Quino_amine_DH_bsu"/>
</dbReference>
<comment type="caution">
    <text evidence="1">The sequence shown here is derived from an EMBL/GenBank/DDBJ whole genome shotgun (WGS) entry which is preliminary data.</text>
</comment>
<dbReference type="Gene3D" id="2.130.10.10">
    <property type="entry name" value="YVTN repeat-like/Quinoprotein amine dehydrogenase"/>
    <property type="match status" value="1"/>
</dbReference>
<dbReference type="EMBL" id="JAUHHC010000001">
    <property type="protein sequence ID" value="MDN3919092.1"/>
    <property type="molecule type" value="Genomic_DNA"/>
</dbReference>
<dbReference type="RefSeq" id="WP_290357407.1">
    <property type="nucleotide sequence ID" value="NZ_JAUHHC010000001.1"/>
</dbReference>
<dbReference type="SUPFAM" id="SSF50969">
    <property type="entry name" value="YVTN repeat-like/Quinoprotein amine dehydrogenase"/>
    <property type="match status" value="1"/>
</dbReference>
<evidence type="ECO:0000313" key="1">
    <source>
        <dbReference type="EMBL" id="MDN3919092.1"/>
    </source>
</evidence>
<reference evidence="1 2" key="1">
    <citation type="submission" date="2023-06" db="EMBL/GenBank/DDBJ databases">
        <title>Pelomonas sp. PFR6 16S ribosomal RNA gene Genome sequencing and assembly.</title>
        <authorList>
            <person name="Woo H."/>
        </authorList>
    </citation>
    <scope>NUCLEOTIDE SEQUENCE [LARGE SCALE GENOMIC DNA]</scope>
    <source>
        <strain evidence="1 2">PFR6</strain>
    </source>
</reference>